<gene>
    <name evidence="1" type="ORF">PPENT_87.1.T0600167</name>
</gene>
<protein>
    <submittedName>
        <fullName evidence="1">Uncharacterized protein</fullName>
    </submittedName>
</protein>
<dbReference type="Proteomes" id="UP000689195">
    <property type="component" value="Unassembled WGS sequence"/>
</dbReference>
<keyword evidence="2" id="KW-1185">Reference proteome</keyword>
<proteinExistence type="predicted"/>
<name>A0A8S1VDV6_9CILI</name>
<organism evidence="1 2">
    <name type="scientific">Paramecium pentaurelia</name>
    <dbReference type="NCBI Taxonomy" id="43138"/>
    <lineage>
        <taxon>Eukaryota</taxon>
        <taxon>Sar</taxon>
        <taxon>Alveolata</taxon>
        <taxon>Ciliophora</taxon>
        <taxon>Intramacronucleata</taxon>
        <taxon>Oligohymenophorea</taxon>
        <taxon>Peniculida</taxon>
        <taxon>Parameciidae</taxon>
        <taxon>Paramecium</taxon>
    </lineage>
</organism>
<dbReference type="AlphaFoldDB" id="A0A8S1VDV6"/>
<sequence>MSLIANDGSIDCNIQTLNQLIMEFYLAPFNYKHFGSIQVRMFKMFEKKIASDQESDIIEIFKICLRDYASELLQEFSEENFKQVENLWEIHYRLQATSLKTERLYEIYYGLFKIKTPCPYDFFQIHFDIAKKKRSNLQDSRKVHQQYIKERMKQKVTLVKILQDQCLSQKPQQQNSECNQLKSIQKNTQSIQKQKDKLPTQSTINVRNEFKEFEDRLSKFENSSNKLEPTFSASWTQKYRNLFLKRKK</sequence>
<dbReference type="EMBL" id="CAJJDO010000060">
    <property type="protein sequence ID" value="CAD8173982.1"/>
    <property type="molecule type" value="Genomic_DNA"/>
</dbReference>
<reference evidence="1" key="1">
    <citation type="submission" date="2021-01" db="EMBL/GenBank/DDBJ databases">
        <authorList>
            <consortium name="Genoscope - CEA"/>
            <person name="William W."/>
        </authorList>
    </citation>
    <scope>NUCLEOTIDE SEQUENCE</scope>
</reference>
<evidence type="ECO:0000313" key="1">
    <source>
        <dbReference type="EMBL" id="CAD8173982.1"/>
    </source>
</evidence>
<comment type="caution">
    <text evidence="1">The sequence shown here is derived from an EMBL/GenBank/DDBJ whole genome shotgun (WGS) entry which is preliminary data.</text>
</comment>
<evidence type="ECO:0000313" key="2">
    <source>
        <dbReference type="Proteomes" id="UP000689195"/>
    </source>
</evidence>
<accession>A0A8S1VDV6</accession>